<dbReference type="Pfam" id="PF01729">
    <property type="entry name" value="QRPTase_C"/>
    <property type="match status" value="1"/>
</dbReference>
<gene>
    <name evidence="12" type="ordered locus">Dde_1831</name>
</gene>
<evidence type="ECO:0000256" key="9">
    <source>
        <dbReference type="PIRNR" id="PIRNR006250"/>
    </source>
</evidence>
<evidence type="ECO:0000256" key="3">
    <source>
        <dbReference type="ARBA" id="ARBA00009400"/>
    </source>
</evidence>
<evidence type="ECO:0000256" key="8">
    <source>
        <dbReference type="ARBA" id="ARBA00033102"/>
    </source>
</evidence>
<evidence type="ECO:0000256" key="2">
    <source>
        <dbReference type="ARBA" id="ARBA00004893"/>
    </source>
</evidence>
<reference evidence="12 13" key="1">
    <citation type="journal article" date="2011" name="J. Bacteriol.">
        <title>Complete genome sequence and updated annotation of Desulfovibrio alaskensis G20.</title>
        <authorList>
            <person name="Hauser L.J."/>
            <person name="Land M.L."/>
            <person name="Brown S.D."/>
            <person name="Larimer F."/>
            <person name="Keller K.L."/>
            <person name="Rapp-Giles B.J."/>
            <person name="Price M.N."/>
            <person name="Lin M."/>
            <person name="Bruce D.C."/>
            <person name="Detter J.C."/>
            <person name="Tapia R."/>
            <person name="Han C.S."/>
            <person name="Goodwin L.A."/>
            <person name="Cheng J.F."/>
            <person name="Pitluck S."/>
            <person name="Copeland A."/>
            <person name="Lucas S."/>
            <person name="Nolan M."/>
            <person name="Lapidus A.L."/>
            <person name="Palumbo A.V."/>
            <person name="Wall J.D."/>
        </authorList>
    </citation>
    <scope>NUCLEOTIDE SEQUENCE [LARGE SCALE GENOMIC DNA]</scope>
    <source>
        <strain evidence="13">ATCC BAA 1058 / DSM 17464 / G20</strain>
    </source>
</reference>
<dbReference type="CDD" id="cd01572">
    <property type="entry name" value="QPRTase"/>
    <property type="match status" value="1"/>
</dbReference>
<evidence type="ECO:0000313" key="13">
    <source>
        <dbReference type="Proteomes" id="UP000002710"/>
    </source>
</evidence>
<keyword evidence="13" id="KW-1185">Reference proteome</keyword>
<evidence type="ECO:0000259" key="11">
    <source>
        <dbReference type="Pfam" id="PF02749"/>
    </source>
</evidence>
<dbReference type="GO" id="GO:0009435">
    <property type="term" value="P:NAD+ biosynthetic process"/>
    <property type="evidence" value="ECO:0007669"/>
    <property type="project" value="UniProtKB-UniPathway"/>
</dbReference>
<sequence>MYLNNPMTTSTTHFFFAGEALRHTVAAIDLAITEDGPDLTSNAVFAPSHQLAAQIIAKEDSLVCGLAYIPYIMDRVIACDPQPQGWDDYTVDTPYADGAHVTAGTTVVRLRASARRLLKAERIILNFMTHLSGIANLTARYVDALSGTGTRLLDTRKTLPGLRYPEKYAVVIGGGLNHRRNLQEMLMLKDNHIDLAGSITAAVQRLRDTYSPCPPVEVECRTPDDVCEAVACNVDRIMLDNMDADGLAAALPLIPDHIETEASGGVTLETIRVLAQASSRRLDFISVGRLTHSAPSADFSMRISE</sequence>
<dbReference type="PIRSF" id="PIRSF006250">
    <property type="entry name" value="NadC_ModD"/>
    <property type="match status" value="1"/>
</dbReference>
<proteinExistence type="inferred from homology"/>
<dbReference type="STRING" id="207559.Dde_1831"/>
<organism evidence="12 13">
    <name type="scientific">Oleidesulfovibrio alaskensis (strain ATCC BAA-1058 / DSM 17464 / G20)</name>
    <name type="common">Desulfovibrio alaskensis</name>
    <dbReference type="NCBI Taxonomy" id="207559"/>
    <lineage>
        <taxon>Bacteria</taxon>
        <taxon>Pseudomonadati</taxon>
        <taxon>Thermodesulfobacteriota</taxon>
        <taxon>Desulfovibrionia</taxon>
        <taxon>Desulfovibrionales</taxon>
        <taxon>Desulfovibrionaceae</taxon>
        <taxon>Oleidesulfovibrio</taxon>
    </lineage>
</organism>
<protein>
    <recommendedName>
        <fullName evidence="4">nicotinate-nucleotide diphosphorylase (carboxylating)</fullName>
        <ecNumber evidence="4">2.4.2.19</ecNumber>
    </recommendedName>
    <alternativeName>
        <fullName evidence="8">Quinolinate phosphoribosyltransferase [decarboxylating]</fullName>
    </alternativeName>
</protein>
<dbReference type="Pfam" id="PF02749">
    <property type="entry name" value="QRPTase_N"/>
    <property type="match status" value="1"/>
</dbReference>
<evidence type="ECO:0000259" key="10">
    <source>
        <dbReference type="Pfam" id="PF01729"/>
    </source>
</evidence>
<dbReference type="SUPFAM" id="SSF54675">
    <property type="entry name" value="Nicotinate/Quinolinate PRTase N-terminal domain-like"/>
    <property type="match status" value="1"/>
</dbReference>
<evidence type="ECO:0000256" key="6">
    <source>
        <dbReference type="ARBA" id="ARBA00022676"/>
    </source>
</evidence>
<dbReference type="InterPro" id="IPR036068">
    <property type="entry name" value="Nicotinate_pribotase-like_C"/>
</dbReference>
<dbReference type="Proteomes" id="UP000002710">
    <property type="component" value="Chromosome"/>
</dbReference>
<dbReference type="EMBL" id="CP000112">
    <property type="protein sequence ID" value="ABB38628.1"/>
    <property type="molecule type" value="Genomic_DNA"/>
</dbReference>
<dbReference type="InterPro" id="IPR013785">
    <property type="entry name" value="Aldolase_TIM"/>
</dbReference>
<keyword evidence="6 9" id="KW-0328">Glycosyltransferase</keyword>
<evidence type="ECO:0000256" key="5">
    <source>
        <dbReference type="ARBA" id="ARBA00022642"/>
    </source>
</evidence>
<dbReference type="GO" id="GO:0034213">
    <property type="term" value="P:quinolinate catabolic process"/>
    <property type="evidence" value="ECO:0007669"/>
    <property type="project" value="TreeGrafter"/>
</dbReference>
<dbReference type="AlphaFoldDB" id="Q310L8"/>
<dbReference type="Gene3D" id="3.90.1170.20">
    <property type="entry name" value="Quinolinate phosphoribosyl transferase, N-terminal domain"/>
    <property type="match status" value="1"/>
</dbReference>
<dbReference type="PANTHER" id="PTHR32179:SF3">
    <property type="entry name" value="NICOTINATE-NUCLEOTIDE PYROPHOSPHORYLASE [CARBOXYLATING]"/>
    <property type="match status" value="1"/>
</dbReference>
<dbReference type="InterPro" id="IPR002638">
    <property type="entry name" value="Quinolinate_PRibosylTrfase_C"/>
</dbReference>
<evidence type="ECO:0000256" key="4">
    <source>
        <dbReference type="ARBA" id="ARBA00011944"/>
    </source>
</evidence>
<feature type="domain" description="Quinolinate phosphoribosyl transferase N-terminal" evidence="11">
    <location>
        <begin position="38"/>
        <end position="132"/>
    </location>
</feature>
<dbReference type="Gene3D" id="3.20.20.70">
    <property type="entry name" value="Aldolase class I"/>
    <property type="match status" value="1"/>
</dbReference>
<dbReference type="SUPFAM" id="SSF51690">
    <property type="entry name" value="Nicotinate/Quinolinate PRTase C-terminal domain-like"/>
    <property type="match status" value="1"/>
</dbReference>
<dbReference type="HOGENOM" id="CLU_039622_0_1_7"/>
<name>Q310L8_OLEA2</name>
<evidence type="ECO:0000256" key="7">
    <source>
        <dbReference type="ARBA" id="ARBA00022679"/>
    </source>
</evidence>
<keyword evidence="7 9" id="KW-0808">Transferase</keyword>
<dbReference type="FunFam" id="3.20.20.70:FF:000030">
    <property type="entry name" value="Nicotinate-nucleotide pyrophosphorylase, carboxylating"/>
    <property type="match status" value="1"/>
</dbReference>
<dbReference type="InterPro" id="IPR037128">
    <property type="entry name" value="Quinolinate_PRibosylTase_N_sf"/>
</dbReference>
<dbReference type="InterPro" id="IPR027277">
    <property type="entry name" value="NadC/ModD"/>
</dbReference>
<feature type="domain" description="Quinolinate phosphoribosyl transferase C-terminal" evidence="10">
    <location>
        <begin position="134"/>
        <end position="302"/>
    </location>
</feature>
<accession>Q310L8</accession>
<dbReference type="InterPro" id="IPR022412">
    <property type="entry name" value="Quinolinate_PRibosylTrfase_N"/>
</dbReference>
<evidence type="ECO:0000256" key="1">
    <source>
        <dbReference type="ARBA" id="ARBA00003237"/>
    </source>
</evidence>
<dbReference type="KEGG" id="dde:Dde_1831"/>
<dbReference type="EC" id="2.4.2.19" evidence="4"/>
<dbReference type="UniPathway" id="UPA00253">
    <property type="reaction ID" value="UER00331"/>
</dbReference>
<evidence type="ECO:0000313" key="12">
    <source>
        <dbReference type="EMBL" id="ABB38628.1"/>
    </source>
</evidence>
<dbReference type="GO" id="GO:0004514">
    <property type="term" value="F:nicotinate-nucleotide diphosphorylase (carboxylating) activity"/>
    <property type="evidence" value="ECO:0007669"/>
    <property type="project" value="UniProtKB-EC"/>
</dbReference>
<dbReference type="PANTHER" id="PTHR32179">
    <property type="entry name" value="NICOTINATE-NUCLEOTIDE PYROPHOSPHORYLASE [CARBOXYLATING]"/>
    <property type="match status" value="1"/>
</dbReference>
<comment type="similarity">
    <text evidence="3 9">Belongs to the NadC/ModD family.</text>
</comment>
<dbReference type="GO" id="GO:0005737">
    <property type="term" value="C:cytoplasm"/>
    <property type="evidence" value="ECO:0007669"/>
    <property type="project" value="TreeGrafter"/>
</dbReference>
<keyword evidence="5" id="KW-0662">Pyridine nucleotide biosynthesis</keyword>
<dbReference type="InterPro" id="IPR004393">
    <property type="entry name" value="NadC"/>
</dbReference>
<comment type="pathway">
    <text evidence="2">Cofactor biosynthesis; NAD(+) biosynthesis; nicotinate D-ribonucleotide from quinolinate: step 1/1.</text>
</comment>
<dbReference type="eggNOG" id="COG0157">
    <property type="taxonomic scope" value="Bacteria"/>
</dbReference>
<comment type="function">
    <text evidence="1">Involved in the catabolism of quinolinic acid (QA).</text>
</comment>
<dbReference type="NCBIfam" id="TIGR00078">
    <property type="entry name" value="nadC"/>
    <property type="match status" value="1"/>
</dbReference>